<feature type="transmembrane region" description="Helical" evidence="1">
    <location>
        <begin position="114"/>
        <end position="139"/>
    </location>
</feature>
<protein>
    <recommendedName>
        <fullName evidence="4">ABC-2 transporter permease</fullName>
    </recommendedName>
</protein>
<sequence>MSNILKSTKLDIALVKPYFKTICFTLLLPIVFAAINRSLLTGVSFAMCFIAMTTGYTFSITEKNSMDRLFGILPVRKSELVIGRYVFVLTMGLLSLIISLIAQPLVLKVLGETVGVFDIVTAAIAGVFLFALYTVFQIPGYYKYGSIKGRVFMYIPVAGFLVTLLLLSKMPAIGKSIISVVESFPILLVFFAVFVIVVMYAVSIFLSIRIMKNKEM</sequence>
<feature type="transmembrane region" description="Helical" evidence="1">
    <location>
        <begin position="82"/>
        <end position="102"/>
    </location>
</feature>
<evidence type="ECO:0000313" key="2">
    <source>
        <dbReference type="EMBL" id="PWE83074.1"/>
    </source>
</evidence>
<dbReference type="AlphaFoldDB" id="A0A2U2EEZ5"/>
<name>A0A2U2EEZ5_9FIRM</name>
<feature type="transmembrane region" description="Helical" evidence="1">
    <location>
        <begin position="184"/>
        <end position="208"/>
    </location>
</feature>
<dbReference type="EMBL" id="JRFS01000026">
    <property type="protein sequence ID" value="PWE83074.1"/>
    <property type="molecule type" value="Genomic_DNA"/>
</dbReference>
<feature type="transmembrane region" description="Helical" evidence="1">
    <location>
        <begin position="43"/>
        <end position="61"/>
    </location>
</feature>
<keyword evidence="1" id="KW-0812">Transmembrane</keyword>
<comment type="caution">
    <text evidence="2">The sequence shown here is derived from an EMBL/GenBank/DDBJ whole genome shotgun (WGS) entry which is preliminary data.</text>
</comment>
<reference evidence="2 3" key="1">
    <citation type="submission" date="2014-09" db="EMBL/GenBank/DDBJ databases">
        <title>Butyrate-producing bacteria isolated from human gut.</title>
        <authorList>
            <person name="Zhang Q."/>
            <person name="Zhao L."/>
        </authorList>
    </citation>
    <scope>NUCLEOTIDE SEQUENCE [LARGE SCALE GENOMIC DNA]</scope>
    <source>
        <strain evidence="2 3">R22</strain>
    </source>
</reference>
<keyword evidence="1" id="KW-0472">Membrane</keyword>
<dbReference type="InterPro" id="IPR025699">
    <property type="entry name" value="ABC2_memb-like"/>
</dbReference>
<dbReference type="PANTHER" id="PTHR41309">
    <property type="entry name" value="MEMBRANE PROTEIN-RELATED"/>
    <property type="match status" value="1"/>
</dbReference>
<feature type="transmembrane region" description="Helical" evidence="1">
    <location>
        <begin position="151"/>
        <end position="172"/>
    </location>
</feature>
<dbReference type="PANTHER" id="PTHR41309:SF2">
    <property type="entry name" value="MEMBRANE PROTEIN"/>
    <property type="match status" value="1"/>
</dbReference>
<evidence type="ECO:0000256" key="1">
    <source>
        <dbReference type="SAM" id="Phobius"/>
    </source>
</evidence>
<evidence type="ECO:0008006" key="4">
    <source>
        <dbReference type="Google" id="ProtNLM"/>
    </source>
</evidence>
<dbReference type="RefSeq" id="WP_109258365.1">
    <property type="nucleotide sequence ID" value="NZ_JRFS01000026.1"/>
</dbReference>
<evidence type="ECO:0000313" key="3">
    <source>
        <dbReference type="Proteomes" id="UP000245905"/>
    </source>
</evidence>
<gene>
    <name evidence="2" type="ORF">LD38_11925</name>
</gene>
<dbReference type="Proteomes" id="UP000245905">
    <property type="component" value="Unassembled WGS sequence"/>
</dbReference>
<dbReference type="Pfam" id="PF13346">
    <property type="entry name" value="ABC2_membrane_5"/>
    <property type="match status" value="1"/>
</dbReference>
<proteinExistence type="predicted"/>
<organism evidence="2 3">
    <name type="scientific">Agathobacter rectalis</name>
    <dbReference type="NCBI Taxonomy" id="39491"/>
    <lineage>
        <taxon>Bacteria</taxon>
        <taxon>Bacillati</taxon>
        <taxon>Bacillota</taxon>
        <taxon>Clostridia</taxon>
        <taxon>Lachnospirales</taxon>
        <taxon>Lachnospiraceae</taxon>
        <taxon>Agathobacter</taxon>
    </lineage>
</organism>
<keyword evidence="1" id="KW-1133">Transmembrane helix</keyword>
<accession>A0A2U2EEZ5</accession>